<name>A0A1I5NBT5_9BACI</name>
<keyword evidence="3" id="KW-1185">Reference proteome</keyword>
<evidence type="ECO:0000256" key="1">
    <source>
        <dbReference type="SAM" id="MobiDB-lite"/>
    </source>
</evidence>
<gene>
    <name evidence="2" type="ORF">SAMN05518683_10373</name>
</gene>
<feature type="region of interest" description="Disordered" evidence="1">
    <location>
        <begin position="33"/>
        <end position="55"/>
    </location>
</feature>
<dbReference type="RefSeq" id="WP_093335232.1">
    <property type="nucleotide sequence ID" value="NZ_FOXD01000003.1"/>
</dbReference>
<dbReference type="EMBL" id="FOXD01000003">
    <property type="protein sequence ID" value="SFP19229.1"/>
    <property type="molecule type" value="Genomic_DNA"/>
</dbReference>
<evidence type="ECO:0000313" key="3">
    <source>
        <dbReference type="Proteomes" id="UP000198892"/>
    </source>
</evidence>
<organism evidence="2 3">
    <name type="scientific">Salibacterium halotolerans</name>
    <dbReference type="NCBI Taxonomy" id="1884432"/>
    <lineage>
        <taxon>Bacteria</taxon>
        <taxon>Bacillati</taxon>
        <taxon>Bacillota</taxon>
        <taxon>Bacilli</taxon>
        <taxon>Bacillales</taxon>
        <taxon>Bacillaceae</taxon>
    </lineage>
</organism>
<evidence type="ECO:0000313" key="2">
    <source>
        <dbReference type="EMBL" id="SFP19229.1"/>
    </source>
</evidence>
<sequence>MAVKKAVATTRRTKSAEASAGVDVLTAIVQVGWGDGGHDSSTGDVNDPDPNGTQAPGEFLVKDIENATVDGTNAVIEVVLSADEGNGRNISSVALYDEDADPVVFVNFSPKGKDQDTIIEIDLTEEH</sequence>
<reference evidence="3" key="1">
    <citation type="submission" date="2016-10" db="EMBL/GenBank/DDBJ databases">
        <authorList>
            <person name="Varghese N."/>
            <person name="Submissions S."/>
        </authorList>
    </citation>
    <scope>NUCLEOTIDE SEQUENCE [LARGE SCALE GENOMIC DNA]</scope>
    <source>
        <strain evidence="3">S7</strain>
    </source>
</reference>
<dbReference type="OrthoDB" id="8687147at2"/>
<dbReference type="STRING" id="1884432.SAMN05518683_10373"/>
<accession>A0A1I5NBT5</accession>
<proteinExistence type="predicted"/>
<dbReference type="AlphaFoldDB" id="A0A1I5NBT5"/>
<protein>
    <submittedName>
        <fullName evidence="2">Uncharacterized protein</fullName>
    </submittedName>
</protein>
<dbReference type="Proteomes" id="UP000198892">
    <property type="component" value="Unassembled WGS sequence"/>
</dbReference>